<evidence type="ECO:0000313" key="2">
    <source>
        <dbReference type="EMBL" id="KAF7387546.1"/>
    </source>
</evidence>
<reference evidence="2" key="1">
    <citation type="journal article" date="2020" name="G3 (Bethesda)">
        <title>High-Quality Assemblies for Three Invasive Social Wasps from the &lt;i&gt;Vespula&lt;/i&gt; Genus.</title>
        <authorList>
            <person name="Harrop T.W.R."/>
            <person name="Guhlin J."/>
            <person name="McLaughlin G.M."/>
            <person name="Permina E."/>
            <person name="Stockwell P."/>
            <person name="Gilligan J."/>
            <person name="Le Lec M.F."/>
            <person name="Gruber M.A.M."/>
            <person name="Quinn O."/>
            <person name="Lovegrove M."/>
            <person name="Duncan E.J."/>
            <person name="Remnant E.J."/>
            <person name="Van Eeckhoven J."/>
            <person name="Graham B."/>
            <person name="Knapp R.A."/>
            <person name="Langford K.W."/>
            <person name="Kronenberg Z."/>
            <person name="Press M.O."/>
            <person name="Eacker S.M."/>
            <person name="Wilson-Rankin E.E."/>
            <person name="Purcell J."/>
            <person name="Lester P.J."/>
            <person name="Dearden P.K."/>
        </authorList>
    </citation>
    <scope>NUCLEOTIDE SEQUENCE</scope>
    <source>
        <strain evidence="2">Volc-1</strain>
    </source>
</reference>
<evidence type="ECO:0000313" key="3">
    <source>
        <dbReference type="Proteomes" id="UP000600918"/>
    </source>
</evidence>
<dbReference type="EMBL" id="JACSDY010000025">
    <property type="protein sequence ID" value="KAF7387546.1"/>
    <property type="molecule type" value="Genomic_DNA"/>
</dbReference>
<feature type="compositionally biased region" description="Basic and acidic residues" evidence="1">
    <location>
        <begin position="1"/>
        <end position="12"/>
    </location>
</feature>
<keyword evidence="3" id="KW-1185">Reference proteome</keyword>
<organism evidence="2 3">
    <name type="scientific">Vespula pensylvanica</name>
    <name type="common">Western yellow jacket</name>
    <name type="synonym">Wasp</name>
    <dbReference type="NCBI Taxonomy" id="30213"/>
    <lineage>
        <taxon>Eukaryota</taxon>
        <taxon>Metazoa</taxon>
        <taxon>Ecdysozoa</taxon>
        <taxon>Arthropoda</taxon>
        <taxon>Hexapoda</taxon>
        <taxon>Insecta</taxon>
        <taxon>Pterygota</taxon>
        <taxon>Neoptera</taxon>
        <taxon>Endopterygota</taxon>
        <taxon>Hymenoptera</taxon>
        <taxon>Apocrita</taxon>
        <taxon>Aculeata</taxon>
        <taxon>Vespoidea</taxon>
        <taxon>Vespidae</taxon>
        <taxon>Vespinae</taxon>
        <taxon>Vespula</taxon>
    </lineage>
</organism>
<gene>
    <name evidence="2" type="ORF">H0235_018268</name>
</gene>
<feature type="region of interest" description="Disordered" evidence="1">
    <location>
        <begin position="1"/>
        <end position="36"/>
    </location>
</feature>
<name>A0A834JFK7_VESPE</name>
<comment type="caution">
    <text evidence="2">The sequence shown here is derived from an EMBL/GenBank/DDBJ whole genome shotgun (WGS) entry which is preliminary data.</text>
</comment>
<dbReference type="AlphaFoldDB" id="A0A834JFK7"/>
<protein>
    <submittedName>
        <fullName evidence="2">Uncharacterized protein</fullName>
    </submittedName>
</protein>
<proteinExistence type="predicted"/>
<evidence type="ECO:0000256" key="1">
    <source>
        <dbReference type="SAM" id="MobiDB-lite"/>
    </source>
</evidence>
<sequence>MRSKLEEKKDTDFATTTTTTTKGRALGPEQKKDERKENVVSLMRSTEDFFAPLVGRVFGIETLPVPGILYRARILAESKYVGVVFRELTGRQAANALAKQRTEGSNVDAYGISDLKTLCCFR</sequence>
<dbReference type="Proteomes" id="UP000600918">
    <property type="component" value="Unassembled WGS sequence"/>
</dbReference>
<accession>A0A834JFK7</accession>